<name>A0A8B6H7Y8_MYTGA</name>
<dbReference type="Proteomes" id="UP000596742">
    <property type="component" value="Unassembled WGS sequence"/>
</dbReference>
<keyword evidence="2" id="KW-1133">Transmembrane helix</keyword>
<evidence type="ECO:0000256" key="2">
    <source>
        <dbReference type="SAM" id="Phobius"/>
    </source>
</evidence>
<reference evidence="3" key="1">
    <citation type="submission" date="2018-11" db="EMBL/GenBank/DDBJ databases">
        <authorList>
            <person name="Alioto T."/>
            <person name="Alioto T."/>
        </authorList>
    </citation>
    <scope>NUCLEOTIDE SEQUENCE</scope>
</reference>
<sequence>MCSENKTNVTELLRIKEEGSKAPYDHLGAMQFIIAVIVVYSGSVTAMFIVRIFRKRFLVTEKRDLDAETDSFLKIMPKIRVRLEQENKQRTIQQLEKMYSFQEKEHKGTTMFGRNLAPLFALPMTLGGIEASDISGEIVPPTINANASKPSKSPDQCNNVNENNDTIVTINDEQ</sequence>
<proteinExistence type="predicted"/>
<keyword evidence="2" id="KW-0472">Membrane</keyword>
<keyword evidence="2" id="KW-0812">Transmembrane</keyword>
<evidence type="ECO:0000313" key="3">
    <source>
        <dbReference type="EMBL" id="VDI75918.1"/>
    </source>
</evidence>
<protein>
    <submittedName>
        <fullName evidence="3">Uncharacterized protein</fullName>
    </submittedName>
</protein>
<gene>
    <name evidence="3" type="ORF">MGAL_10B073090</name>
</gene>
<dbReference type="AlphaFoldDB" id="A0A8B6H7Y8"/>
<evidence type="ECO:0000313" key="4">
    <source>
        <dbReference type="Proteomes" id="UP000596742"/>
    </source>
</evidence>
<organism evidence="3 4">
    <name type="scientific">Mytilus galloprovincialis</name>
    <name type="common">Mediterranean mussel</name>
    <dbReference type="NCBI Taxonomy" id="29158"/>
    <lineage>
        <taxon>Eukaryota</taxon>
        <taxon>Metazoa</taxon>
        <taxon>Spiralia</taxon>
        <taxon>Lophotrochozoa</taxon>
        <taxon>Mollusca</taxon>
        <taxon>Bivalvia</taxon>
        <taxon>Autobranchia</taxon>
        <taxon>Pteriomorphia</taxon>
        <taxon>Mytilida</taxon>
        <taxon>Mytiloidea</taxon>
        <taxon>Mytilidae</taxon>
        <taxon>Mytilinae</taxon>
        <taxon>Mytilus</taxon>
    </lineage>
</organism>
<accession>A0A8B6H7Y8</accession>
<evidence type="ECO:0000256" key="1">
    <source>
        <dbReference type="SAM" id="MobiDB-lite"/>
    </source>
</evidence>
<feature type="transmembrane region" description="Helical" evidence="2">
    <location>
        <begin position="29"/>
        <end position="53"/>
    </location>
</feature>
<dbReference type="EMBL" id="UYJE01009703">
    <property type="protein sequence ID" value="VDI75918.1"/>
    <property type="molecule type" value="Genomic_DNA"/>
</dbReference>
<comment type="caution">
    <text evidence="3">The sequence shown here is derived from an EMBL/GenBank/DDBJ whole genome shotgun (WGS) entry which is preliminary data.</text>
</comment>
<keyword evidence="4" id="KW-1185">Reference proteome</keyword>
<feature type="region of interest" description="Disordered" evidence="1">
    <location>
        <begin position="146"/>
        <end position="165"/>
    </location>
</feature>